<keyword evidence="3" id="KW-0808">Transferase</keyword>
<comment type="pathway">
    <text evidence="2">Glycan biosynthesis; alginate biosynthesis.</text>
</comment>
<evidence type="ECO:0000313" key="9">
    <source>
        <dbReference type="Proteomes" id="UP001241747"/>
    </source>
</evidence>
<evidence type="ECO:0000259" key="7">
    <source>
        <dbReference type="Pfam" id="PF16822"/>
    </source>
</evidence>
<evidence type="ECO:0000256" key="5">
    <source>
        <dbReference type="ARBA" id="ARBA00022764"/>
    </source>
</evidence>
<evidence type="ECO:0000256" key="4">
    <source>
        <dbReference type="ARBA" id="ARBA00022729"/>
    </source>
</evidence>
<evidence type="ECO:0000256" key="2">
    <source>
        <dbReference type="ARBA" id="ARBA00005182"/>
    </source>
</evidence>
<comment type="caution">
    <text evidence="8">The sequence shown here is derived from an EMBL/GenBank/DDBJ whole genome shotgun (WGS) entry which is preliminary data.</text>
</comment>
<evidence type="ECO:0000256" key="1">
    <source>
        <dbReference type="ARBA" id="ARBA00004418"/>
    </source>
</evidence>
<proteinExistence type="predicted"/>
<keyword evidence="4" id="KW-0732">Signal</keyword>
<dbReference type="InterPro" id="IPR031811">
    <property type="entry name" value="ALGX/ALGJ_SGNH-like"/>
</dbReference>
<name>A0ABU0LA58_XANAG</name>
<dbReference type="RefSeq" id="WP_237346934.1">
    <property type="nucleotide sequence ID" value="NZ_JABWGX010000025.1"/>
</dbReference>
<organism evidence="8 9">
    <name type="scientific">Xanthobacter agilis</name>
    <dbReference type="NCBI Taxonomy" id="47492"/>
    <lineage>
        <taxon>Bacteria</taxon>
        <taxon>Pseudomonadati</taxon>
        <taxon>Pseudomonadota</taxon>
        <taxon>Alphaproteobacteria</taxon>
        <taxon>Hyphomicrobiales</taxon>
        <taxon>Xanthobacteraceae</taxon>
        <taxon>Xanthobacter</taxon>
    </lineage>
</organism>
<keyword evidence="6" id="KW-0016">Alginate biosynthesis</keyword>
<evidence type="ECO:0000256" key="3">
    <source>
        <dbReference type="ARBA" id="ARBA00022679"/>
    </source>
</evidence>
<evidence type="ECO:0000256" key="6">
    <source>
        <dbReference type="ARBA" id="ARBA00022841"/>
    </source>
</evidence>
<keyword evidence="5" id="KW-0574">Periplasm</keyword>
<evidence type="ECO:0000313" key="8">
    <source>
        <dbReference type="EMBL" id="MDQ0503955.1"/>
    </source>
</evidence>
<comment type="subcellular location">
    <subcellularLocation>
        <location evidence="1">Periplasm</location>
    </subcellularLocation>
</comment>
<accession>A0ABU0LA58</accession>
<protein>
    <recommendedName>
        <fullName evidence="7">AlgX/AlgJ SGNH hydrolase-like domain-containing protein</fullName>
    </recommendedName>
</protein>
<reference evidence="8 9" key="1">
    <citation type="submission" date="2023-07" db="EMBL/GenBank/DDBJ databases">
        <title>Genomic Encyclopedia of Type Strains, Phase IV (KMG-IV): sequencing the most valuable type-strain genomes for metagenomic binning, comparative biology and taxonomic classification.</title>
        <authorList>
            <person name="Goeker M."/>
        </authorList>
    </citation>
    <scope>NUCLEOTIDE SEQUENCE [LARGE SCALE GENOMIC DNA]</scope>
    <source>
        <strain evidence="8 9">DSM 3770</strain>
    </source>
</reference>
<keyword evidence="9" id="KW-1185">Reference proteome</keyword>
<dbReference type="EMBL" id="JAUSVY010000002">
    <property type="protein sequence ID" value="MDQ0503955.1"/>
    <property type="molecule type" value="Genomic_DNA"/>
</dbReference>
<sequence length="371" mass="40618">MPLLMKFRRYWAIFVVAVLCLPTIGLFAPDLPAPLRSVAAPEARWWTNAAARLDPYINNVFGFRGAVLAAHAQYGRWIGSGESRVLKGEDGALFLKEDQALEQSLGQVLRPDAIAAAADVAERLDKMMQARGGRFLVMSPPNSQTVNFELLPAYARALKHAPTEYDLFVGDLKARGVPVLDLRPLMAQAKTDGPVYRRIDTHWNERGALLAFNAAMDALGRPDLKAAPVDALGDAVVRDEGDLVRMAGLTKPEKPDIGYKIKGPMASQPGLTPLTGVIAPVSPRDPFVPQVFETGHPGPRIMVIGDSFTQGYWKGLLASRSSAYAWIHHRRCRFDFADVERFKPDLLIYAPTERGIPCLPSKDGPKATGGR</sequence>
<dbReference type="Proteomes" id="UP001241747">
    <property type="component" value="Unassembled WGS sequence"/>
</dbReference>
<dbReference type="Pfam" id="PF16822">
    <property type="entry name" value="ALGX"/>
    <property type="match status" value="1"/>
</dbReference>
<gene>
    <name evidence="8" type="ORF">QOZ94_000729</name>
</gene>
<feature type="domain" description="AlgX/AlgJ SGNH hydrolase-like" evidence="7">
    <location>
        <begin position="85"/>
        <end position="254"/>
    </location>
</feature>